<sequence length="27" mass="3093">VATDFYAIISMIVVFFTLLMARISEQI</sequence>
<dbReference type="AlphaFoldDB" id="A0A382SZV9"/>
<accession>A0A382SZV9</accession>
<gene>
    <name evidence="2" type="ORF">METZ01_LOCUS367562</name>
</gene>
<feature type="non-terminal residue" evidence="2">
    <location>
        <position position="1"/>
    </location>
</feature>
<dbReference type="EMBL" id="UINC01132410">
    <property type="protein sequence ID" value="SVD14708.1"/>
    <property type="molecule type" value="Genomic_DNA"/>
</dbReference>
<proteinExistence type="predicted"/>
<feature type="transmembrane region" description="Helical" evidence="1">
    <location>
        <begin position="6"/>
        <end position="23"/>
    </location>
</feature>
<organism evidence="2">
    <name type="scientific">marine metagenome</name>
    <dbReference type="NCBI Taxonomy" id="408172"/>
    <lineage>
        <taxon>unclassified sequences</taxon>
        <taxon>metagenomes</taxon>
        <taxon>ecological metagenomes</taxon>
    </lineage>
</organism>
<reference evidence="2" key="1">
    <citation type="submission" date="2018-05" db="EMBL/GenBank/DDBJ databases">
        <authorList>
            <person name="Lanie J.A."/>
            <person name="Ng W.-L."/>
            <person name="Kazmierczak K.M."/>
            <person name="Andrzejewski T.M."/>
            <person name="Davidsen T.M."/>
            <person name="Wayne K.J."/>
            <person name="Tettelin H."/>
            <person name="Glass J.I."/>
            <person name="Rusch D."/>
            <person name="Podicherti R."/>
            <person name="Tsui H.-C.T."/>
            <person name="Winkler M.E."/>
        </authorList>
    </citation>
    <scope>NUCLEOTIDE SEQUENCE</scope>
</reference>
<keyword evidence="1" id="KW-1133">Transmembrane helix</keyword>
<name>A0A382SZV9_9ZZZZ</name>
<feature type="non-terminal residue" evidence="2">
    <location>
        <position position="27"/>
    </location>
</feature>
<evidence type="ECO:0000313" key="2">
    <source>
        <dbReference type="EMBL" id="SVD14708.1"/>
    </source>
</evidence>
<keyword evidence="1" id="KW-0812">Transmembrane</keyword>
<protein>
    <submittedName>
        <fullName evidence="2">Uncharacterized protein</fullName>
    </submittedName>
</protein>
<keyword evidence="1" id="KW-0472">Membrane</keyword>
<evidence type="ECO:0000256" key="1">
    <source>
        <dbReference type="SAM" id="Phobius"/>
    </source>
</evidence>